<feature type="region of interest" description="Disordered" evidence="1">
    <location>
        <begin position="403"/>
        <end position="448"/>
    </location>
</feature>
<feature type="compositionally biased region" description="Low complexity" evidence="1">
    <location>
        <begin position="403"/>
        <end position="416"/>
    </location>
</feature>
<keyword evidence="3" id="KW-1185">Reference proteome</keyword>
<feature type="region of interest" description="Disordered" evidence="1">
    <location>
        <begin position="53"/>
        <end position="98"/>
    </location>
</feature>
<reference evidence="2 3" key="1">
    <citation type="journal article" date="2018" name="Sci. Rep.">
        <title>Raphidocelis subcapitata (=Pseudokirchneriella subcapitata) provides an insight into genome evolution and environmental adaptations in the Sphaeropleales.</title>
        <authorList>
            <person name="Suzuki S."/>
            <person name="Yamaguchi H."/>
            <person name="Nakajima N."/>
            <person name="Kawachi M."/>
        </authorList>
    </citation>
    <scope>NUCLEOTIDE SEQUENCE [LARGE SCALE GENOMIC DNA]</scope>
    <source>
        <strain evidence="2 3">NIES-35</strain>
    </source>
</reference>
<evidence type="ECO:0000313" key="2">
    <source>
        <dbReference type="EMBL" id="GBF93433.1"/>
    </source>
</evidence>
<sequence>MRSPLASYKAALKARAAYCRGKDTDAAALAALAACAEALRGAHPRLARLTAGWDLGGDAPAERQQQGGPQPGGGQMQQQQQLQQQPMEEEAEEEAAARAPAVAHSFDLALDDPAFLLASALLAAALLREARGEVPAAAAAAAAALAVFPDFVAPRLVAARAELAEAGDGAAMARAERHLAAAVAASEALARLEDGLVVESNKACAREAEAGNEARRALAMLLAQAGRDGEAAAHLRELGFAWRLGRGVLCYPLPSSAAAEATAANGGGGAKGGVRLPLSVLDGGLPAPLLSALQAAFAPEAPFWGEHGYGPRQGYFSYCFPLDNAPRSLLSQLALHLQRLAAPHFPEVAEARYAEWWAHCRRHCSGHQLHFDSDDEGTGGVRNPIISSVAYLESKAAGQTLTGAAAGAGSGCHPSSAGGGVDGSTQCTSSSGGSGSGPSGAAGPAFVGGPTLVTDQRLGGPLAQRGWLAYPATGRVTFFEGSVLHGVIPGRGPSPDPTARRCTLMVAFWRDLLCRTPPEGQLGAAMAMPPVPQQPRPGSGAIGGDGAGGAGPADGASWLSALAPLPDGWDGGGGAAAASAAKPVAPVAVPAVWEPVDEAGSRAAPSYDACFQGF</sequence>
<evidence type="ECO:0000313" key="3">
    <source>
        <dbReference type="Proteomes" id="UP000247498"/>
    </source>
</evidence>
<dbReference type="AlphaFoldDB" id="A0A2V0P6E1"/>
<name>A0A2V0P6E1_9CHLO</name>
<organism evidence="2 3">
    <name type="scientific">Raphidocelis subcapitata</name>
    <dbReference type="NCBI Taxonomy" id="307507"/>
    <lineage>
        <taxon>Eukaryota</taxon>
        <taxon>Viridiplantae</taxon>
        <taxon>Chlorophyta</taxon>
        <taxon>core chlorophytes</taxon>
        <taxon>Chlorophyceae</taxon>
        <taxon>CS clade</taxon>
        <taxon>Sphaeropleales</taxon>
        <taxon>Selenastraceae</taxon>
        <taxon>Raphidocelis</taxon>
    </lineage>
</organism>
<feature type="region of interest" description="Disordered" evidence="1">
    <location>
        <begin position="534"/>
        <end position="555"/>
    </location>
</feature>
<comment type="caution">
    <text evidence="2">The sequence shown here is derived from an EMBL/GenBank/DDBJ whole genome shotgun (WGS) entry which is preliminary data.</text>
</comment>
<accession>A0A2V0P6E1</accession>
<evidence type="ECO:0000256" key="1">
    <source>
        <dbReference type="SAM" id="MobiDB-lite"/>
    </source>
</evidence>
<dbReference type="InParanoid" id="A0A2V0P6E1"/>
<dbReference type="OrthoDB" id="64523at2759"/>
<dbReference type="EMBL" id="BDRX01000041">
    <property type="protein sequence ID" value="GBF93433.1"/>
    <property type="molecule type" value="Genomic_DNA"/>
</dbReference>
<proteinExistence type="predicted"/>
<feature type="compositionally biased region" description="Gly residues" evidence="1">
    <location>
        <begin position="540"/>
        <end position="552"/>
    </location>
</feature>
<gene>
    <name evidence="2" type="ORF">Rsub_06566</name>
</gene>
<protein>
    <submittedName>
        <fullName evidence="2">Uncharacterized protein</fullName>
    </submittedName>
</protein>
<feature type="compositionally biased region" description="Low complexity" evidence="1">
    <location>
        <begin position="76"/>
        <end position="86"/>
    </location>
</feature>
<dbReference type="Proteomes" id="UP000247498">
    <property type="component" value="Unassembled WGS sequence"/>
</dbReference>